<dbReference type="Pfam" id="PF11397">
    <property type="entry name" value="GlcNAc"/>
    <property type="match status" value="1"/>
</dbReference>
<evidence type="ECO:0000256" key="1">
    <source>
        <dbReference type="SAM" id="MobiDB-lite"/>
    </source>
</evidence>
<name>A0A9W7FRI7_9STRA</name>
<protein>
    <submittedName>
        <fullName evidence="2">Uncharacterized protein</fullName>
    </submittedName>
</protein>
<keyword evidence="3" id="KW-1185">Reference proteome</keyword>
<dbReference type="EMBL" id="BRXW01000267">
    <property type="protein sequence ID" value="GMI16845.1"/>
    <property type="molecule type" value="Genomic_DNA"/>
</dbReference>
<dbReference type="AlphaFoldDB" id="A0A9W7FRI7"/>
<dbReference type="InterPro" id="IPR021067">
    <property type="entry name" value="Glycosyltransferase"/>
</dbReference>
<accession>A0A9W7FRI7</accession>
<evidence type="ECO:0000313" key="2">
    <source>
        <dbReference type="EMBL" id="GMI16845.1"/>
    </source>
</evidence>
<proteinExistence type="predicted"/>
<feature type="compositionally biased region" description="Low complexity" evidence="1">
    <location>
        <begin position="52"/>
        <end position="68"/>
    </location>
</feature>
<comment type="caution">
    <text evidence="2">The sequence shown here is derived from an EMBL/GenBank/DDBJ whole genome shotgun (WGS) entry which is preliminary data.</text>
</comment>
<dbReference type="OrthoDB" id="76265at2759"/>
<organism evidence="2 3">
    <name type="scientific">Triparma laevis f. longispina</name>
    <dbReference type="NCBI Taxonomy" id="1714387"/>
    <lineage>
        <taxon>Eukaryota</taxon>
        <taxon>Sar</taxon>
        <taxon>Stramenopiles</taxon>
        <taxon>Ochrophyta</taxon>
        <taxon>Bolidophyceae</taxon>
        <taxon>Parmales</taxon>
        <taxon>Triparmaceae</taxon>
        <taxon>Triparma</taxon>
    </lineage>
</organism>
<reference evidence="3" key="1">
    <citation type="journal article" date="2023" name="Commun. Biol.">
        <title>Genome analysis of Parmales, the sister group of diatoms, reveals the evolutionary specialization of diatoms from phago-mixotrophs to photoautotrophs.</title>
        <authorList>
            <person name="Ban H."/>
            <person name="Sato S."/>
            <person name="Yoshikawa S."/>
            <person name="Yamada K."/>
            <person name="Nakamura Y."/>
            <person name="Ichinomiya M."/>
            <person name="Sato N."/>
            <person name="Blanc-Mathieu R."/>
            <person name="Endo H."/>
            <person name="Kuwata A."/>
            <person name="Ogata H."/>
        </authorList>
    </citation>
    <scope>NUCLEOTIDE SEQUENCE [LARGE SCALE GENOMIC DNA]</scope>
    <source>
        <strain evidence="3">NIES 3700</strain>
    </source>
</reference>
<dbReference type="Proteomes" id="UP001165122">
    <property type="component" value="Unassembled WGS sequence"/>
</dbReference>
<dbReference type="PANTHER" id="PTHR34496:SF6">
    <property type="entry name" value="GLYCOSYLTRANSFERASE 2-LIKE DOMAIN-CONTAINING PROTEIN"/>
    <property type="match status" value="1"/>
</dbReference>
<gene>
    <name evidence="2" type="ORF">TrLO_g6233</name>
</gene>
<feature type="region of interest" description="Disordered" evidence="1">
    <location>
        <begin position="52"/>
        <end position="73"/>
    </location>
</feature>
<evidence type="ECO:0000313" key="3">
    <source>
        <dbReference type="Proteomes" id="UP001165122"/>
    </source>
</evidence>
<dbReference type="PANTHER" id="PTHR34496">
    <property type="entry name" value="GLCNAC TRANSFERASE-RELATED"/>
    <property type="match status" value="1"/>
</dbReference>
<sequence length="498" mass="55772">MSSAPWRRKPSPRSKLQLIDYILLMCLFTSSLCLLHSFQAFSSAASSSIIDPSSAKVTHPNNNNNNANPPSPTIKLKPFTHFSTSPSSTWPSESVPTDVHLLSSPPITVPTFPPPSLSQPTRLNTDGITRSTIYISISSYRDPLCSVTLTNILGNAKFPERIRITVIQQNAPTDTFSCLDHPPCSNNPVDPVCRYKDQVEIYDLPAELATGPVFARSIGSRLYNGETYAMQIDAHLEFVLHWDINIITQLTLTNNKKAVLTTYLTDVPGSISPSTGLSLRNTIPVMCNSGFERTHLGTYLRHGSQPEGKPPIKGESILSPYFAAGFFFSYGTFIKDVPYDIYLPMVFQGEEISLGLRGYTFGYDFYTPSESVCFHYYGKRPMLRGRGGEVKKFWENGNKHEGSGKESMKRLVNIIKMGEGEDYYRKDESVYGLGNVRRVEDFFDIFGIDVKGKKAKKDLCKFVTTGRMHREFSKYIDAENGNGVDYEKLKGYVIKELK</sequence>